<dbReference type="EMBL" id="CABFJX010000268">
    <property type="protein sequence ID" value="VTT69784.1"/>
    <property type="molecule type" value="Genomic_DNA"/>
</dbReference>
<accession>A0A9Q9RKM8</accession>
<feature type="compositionally biased region" description="Low complexity" evidence="1">
    <location>
        <begin position="145"/>
        <end position="163"/>
    </location>
</feature>
<gene>
    <name evidence="2" type="ORF">C2S_7659</name>
</gene>
<feature type="compositionally biased region" description="Polar residues" evidence="1">
    <location>
        <begin position="127"/>
        <end position="136"/>
    </location>
</feature>
<name>A0A9Q9RKM8_FUSFU</name>
<organism evidence="2 3">
    <name type="scientific">Fusarium fujikuroi</name>
    <name type="common">Bakanae and foot rot disease fungus</name>
    <name type="synonym">Gibberella fujikuroi</name>
    <dbReference type="NCBI Taxonomy" id="5127"/>
    <lineage>
        <taxon>Eukaryota</taxon>
        <taxon>Fungi</taxon>
        <taxon>Dikarya</taxon>
        <taxon>Ascomycota</taxon>
        <taxon>Pezizomycotina</taxon>
        <taxon>Sordariomycetes</taxon>
        <taxon>Hypocreomycetidae</taxon>
        <taxon>Hypocreales</taxon>
        <taxon>Nectriaceae</taxon>
        <taxon>Fusarium</taxon>
        <taxon>Fusarium fujikuroi species complex</taxon>
    </lineage>
</organism>
<evidence type="ECO:0000313" key="2">
    <source>
        <dbReference type="EMBL" id="VTT69784.1"/>
    </source>
</evidence>
<sequence length="234" mass="26121">MCQKSSYELCCENCNKRVVTHQVCSGKPPVKMTKVEKEERKRKGHEVPYRKDGFICKRRIRPYTQRRDFVGTHACWHCSLSSLKTQAQEDLKRLLADENRTEIEVEPLEWLGKRHPQIDEQPKDPSASPSIDSPTTSDREPSLSAATNKGKGKAVAKTGVVDVPSEASRSSPFPGADRTSDAEMEDAKSNEVAATEPADETALAIAAVTSVEASRERAEVMSALRRFLTWSDRF</sequence>
<dbReference type="AlphaFoldDB" id="A0A9Q9RKM8"/>
<dbReference type="Proteomes" id="UP000760494">
    <property type="component" value="Unassembled WGS sequence"/>
</dbReference>
<feature type="region of interest" description="Disordered" evidence="1">
    <location>
        <begin position="107"/>
        <end position="200"/>
    </location>
</feature>
<evidence type="ECO:0000313" key="3">
    <source>
        <dbReference type="Proteomes" id="UP000760494"/>
    </source>
</evidence>
<feature type="compositionally biased region" description="Basic and acidic residues" evidence="1">
    <location>
        <begin position="178"/>
        <end position="189"/>
    </location>
</feature>
<evidence type="ECO:0000256" key="1">
    <source>
        <dbReference type="SAM" id="MobiDB-lite"/>
    </source>
</evidence>
<proteinExistence type="predicted"/>
<protein>
    <submittedName>
        <fullName evidence="2">Uncharacterized protein</fullName>
    </submittedName>
</protein>
<comment type="caution">
    <text evidence="2">The sequence shown here is derived from an EMBL/GenBank/DDBJ whole genome shotgun (WGS) entry which is preliminary data.</text>
</comment>
<reference evidence="2" key="1">
    <citation type="submission" date="2019-05" db="EMBL/GenBank/DDBJ databases">
        <authorList>
            <person name="Piombo E."/>
        </authorList>
    </citation>
    <scope>NUCLEOTIDE SEQUENCE</scope>
    <source>
        <strain evidence="2">C2S</strain>
    </source>
</reference>